<name>A0A1E3NFD6_9ASCO</name>
<dbReference type="STRING" id="763406.A0A1E3NFD6"/>
<gene>
    <name evidence="2" type="ORF">PICMEDRAFT_17387</name>
</gene>
<feature type="compositionally biased region" description="Polar residues" evidence="1">
    <location>
        <begin position="202"/>
        <end position="211"/>
    </location>
</feature>
<accession>A0A1E3NFD6</accession>
<dbReference type="OrthoDB" id="5407351at2759"/>
<evidence type="ECO:0008006" key="4">
    <source>
        <dbReference type="Google" id="ProtNLM"/>
    </source>
</evidence>
<dbReference type="AlphaFoldDB" id="A0A1E3NFD6"/>
<dbReference type="EMBL" id="KV454005">
    <property type="protein sequence ID" value="ODQ44851.1"/>
    <property type="molecule type" value="Genomic_DNA"/>
</dbReference>
<feature type="compositionally biased region" description="Low complexity" evidence="1">
    <location>
        <begin position="123"/>
        <end position="141"/>
    </location>
</feature>
<proteinExistence type="predicted"/>
<feature type="compositionally biased region" description="Polar residues" evidence="1">
    <location>
        <begin position="145"/>
        <end position="178"/>
    </location>
</feature>
<organism evidence="2 3">
    <name type="scientific">Pichia membranifaciens NRRL Y-2026</name>
    <dbReference type="NCBI Taxonomy" id="763406"/>
    <lineage>
        <taxon>Eukaryota</taxon>
        <taxon>Fungi</taxon>
        <taxon>Dikarya</taxon>
        <taxon>Ascomycota</taxon>
        <taxon>Saccharomycotina</taxon>
        <taxon>Pichiomycetes</taxon>
        <taxon>Pichiales</taxon>
        <taxon>Pichiaceae</taxon>
        <taxon>Pichia</taxon>
    </lineage>
</organism>
<dbReference type="Gene3D" id="6.10.280.230">
    <property type="match status" value="1"/>
</dbReference>
<evidence type="ECO:0000256" key="1">
    <source>
        <dbReference type="SAM" id="MobiDB-lite"/>
    </source>
</evidence>
<feature type="region of interest" description="Disordered" evidence="1">
    <location>
        <begin position="121"/>
        <end position="178"/>
    </location>
</feature>
<evidence type="ECO:0000313" key="2">
    <source>
        <dbReference type="EMBL" id="ODQ44851.1"/>
    </source>
</evidence>
<keyword evidence="3" id="KW-1185">Reference proteome</keyword>
<reference evidence="2 3" key="1">
    <citation type="journal article" date="2016" name="Proc. Natl. Acad. Sci. U.S.A.">
        <title>Comparative genomics of biotechnologically important yeasts.</title>
        <authorList>
            <person name="Riley R."/>
            <person name="Haridas S."/>
            <person name="Wolfe K.H."/>
            <person name="Lopes M.R."/>
            <person name="Hittinger C.T."/>
            <person name="Goeker M."/>
            <person name="Salamov A.A."/>
            <person name="Wisecaver J.H."/>
            <person name="Long T.M."/>
            <person name="Calvey C.H."/>
            <person name="Aerts A.L."/>
            <person name="Barry K.W."/>
            <person name="Choi C."/>
            <person name="Clum A."/>
            <person name="Coughlan A.Y."/>
            <person name="Deshpande S."/>
            <person name="Douglass A.P."/>
            <person name="Hanson S.J."/>
            <person name="Klenk H.-P."/>
            <person name="LaButti K.M."/>
            <person name="Lapidus A."/>
            <person name="Lindquist E.A."/>
            <person name="Lipzen A.M."/>
            <person name="Meier-Kolthoff J.P."/>
            <person name="Ohm R.A."/>
            <person name="Otillar R.P."/>
            <person name="Pangilinan J.L."/>
            <person name="Peng Y."/>
            <person name="Rokas A."/>
            <person name="Rosa C.A."/>
            <person name="Scheuner C."/>
            <person name="Sibirny A.A."/>
            <person name="Slot J.C."/>
            <person name="Stielow J.B."/>
            <person name="Sun H."/>
            <person name="Kurtzman C.P."/>
            <person name="Blackwell M."/>
            <person name="Grigoriev I.V."/>
            <person name="Jeffries T.W."/>
        </authorList>
    </citation>
    <scope>NUCLEOTIDE SEQUENCE [LARGE SCALE GENOMIC DNA]</scope>
    <source>
        <strain evidence="2 3">NRRL Y-2026</strain>
    </source>
</reference>
<dbReference type="RefSeq" id="XP_019015964.1">
    <property type="nucleotide sequence ID" value="XM_019161581.1"/>
</dbReference>
<evidence type="ECO:0000313" key="3">
    <source>
        <dbReference type="Proteomes" id="UP000094455"/>
    </source>
</evidence>
<feature type="region of interest" description="Disordered" evidence="1">
    <location>
        <begin position="202"/>
        <end position="223"/>
    </location>
</feature>
<sequence length="336" mass="37946">MSFFNESSACQAASNPLSKIVDTTTNERHNTSGFNNFQSGRSAQVQNNLNRFQNVDNTVQHEYNNFSNSGQNFHLNNEFSLHDVGLNEPQQSHIQQANLHMQSQPNNWVSDFRSFSLSDAAPQHLQQHQSQQSYQGQSQQHANHPLSSMNLYGHQMQSPHMSSTTKVSLDAQQQQNRQSSTNLMEMNNEFDSAFSELENEINTTSVSQNQSAKEEEENSKVVNEEEDKVKFAILAQNVFNIMNNTPKHVSSNTSNKFKQSGFMQLMNKISNREIEISNDKKKLVDQDGNDIRSDLSNPLANLQMNDILESSFDSALKVSQTTAVKVDSNSWQGDFA</sequence>
<dbReference type="Proteomes" id="UP000094455">
    <property type="component" value="Unassembled WGS sequence"/>
</dbReference>
<protein>
    <recommendedName>
        <fullName evidence="4">Peroxin-20</fullName>
    </recommendedName>
</protein>
<dbReference type="GeneID" id="30178268"/>